<keyword evidence="10" id="KW-1185">Reference proteome</keyword>
<evidence type="ECO:0000256" key="7">
    <source>
        <dbReference type="ARBA" id="ARBA00023136"/>
    </source>
</evidence>
<dbReference type="RefSeq" id="WP_189604614.1">
    <property type="nucleotide sequence ID" value="NZ_BMXB01000007.1"/>
</dbReference>
<dbReference type="EMBL" id="BMXB01000007">
    <property type="protein sequence ID" value="GHA38629.1"/>
    <property type="molecule type" value="Genomic_DNA"/>
</dbReference>
<protein>
    <submittedName>
        <fullName evidence="9">Glucose/galactose MFS transporter</fullName>
    </submittedName>
</protein>
<feature type="transmembrane region" description="Helical" evidence="8">
    <location>
        <begin position="112"/>
        <end position="129"/>
    </location>
</feature>
<keyword evidence="6 8" id="KW-1133">Transmembrane helix</keyword>
<feature type="transmembrane region" description="Helical" evidence="8">
    <location>
        <begin position="150"/>
        <end position="172"/>
    </location>
</feature>
<feature type="transmembrane region" description="Helical" evidence="8">
    <location>
        <begin position="88"/>
        <end position="106"/>
    </location>
</feature>
<organism evidence="9 10">
    <name type="scientific">Salinimicrobium marinum</name>
    <dbReference type="NCBI Taxonomy" id="680283"/>
    <lineage>
        <taxon>Bacteria</taxon>
        <taxon>Pseudomonadati</taxon>
        <taxon>Bacteroidota</taxon>
        <taxon>Flavobacteriia</taxon>
        <taxon>Flavobacteriales</taxon>
        <taxon>Flavobacteriaceae</taxon>
        <taxon>Salinimicrobium</taxon>
    </lineage>
</organism>
<feature type="transmembrane region" description="Helical" evidence="8">
    <location>
        <begin position="371"/>
        <end position="390"/>
    </location>
</feature>
<dbReference type="InterPro" id="IPR005964">
    <property type="entry name" value="Glc/Gal_transptr_bac"/>
</dbReference>
<keyword evidence="4" id="KW-1003">Cell membrane</keyword>
<dbReference type="GO" id="GO:1904659">
    <property type="term" value="P:D-glucose transmembrane transport"/>
    <property type="evidence" value="ECO:0007669"/>
    <property type="project" value="InterPro"/>
</dbReference>
<dbReference type="InterPro" id="IPR036259">
    <property type="entry name" value="MFS_trans_sf"/>
</dbReference>
<dbReference type="Pfam" id="PF07690">
    <property type="entry name" value="MFS_1"/>
    <property type="match status" value="1"/>
</dbReference>
<evidence type="ECO:0000256" key="8">
    <source>
        <dbReference type="SAM" id="Phobius"/>
    </source>
</evidence>
<reference evidence="9" key="1">
    <citation type="journal article" date="2014" name="Int. J. Syst. Evol. Microbiol.">
        <title>Complete genome sequence of Corynebacterium casei LMG S-19264T (=DSM 44701T), isolated from a smear-ripened cheese.</title>
        <authorList>
            <consortium name="US DOE Joint Genome Institute (JGI-PGF)"/>
            <person name="Walter F."/>
            <person name="Albersmeier A."/>
            <person name="Kalinowski J."/>
            <person name="Ruckert C."/>
        </authorList>
    </citation>
    <scope>NUCLEOTIDE SEQUENCE</scope>
    <source>
        <strain evidence="9">KCTC 12719</strain>
    </source>
</reference>
<comment type="similarity">
    <text evidence="3">Belongs to the major facilitator superfamily. FHS transporter (TC 2.A.1.7) family.</text>
</comment>
<feature type="transmembrane region" description="Helical" evidence="8">
    <location>
        <begin position="245"/>
        <end position="264"/>
    </location>
</feature>
<evidence type="ECO:0000313" key="9">
    <source>
        <dbReference type="EMBL" id="GHA38629.1"/>
    </source>
</evidence>
<evidence type="ECO:0000256" key="5">
    <source>
        <dbReference type="ARBA" id="ARBA00022692"/>
    </source>
</evidence>
<dbReference type="PANTHER" id="PTHR43702:SF12">
    <property type="entry name" value="N-ACETYL GLUCOSAMINE TRANSPORTER NAGP"/>
    <property type="match status" value="1"/>
</dbReference>
<gene>
    <name evidence="9" type="ORF">GCM10007103_20030</name>
</gene>
<feature type="transmembrane region" description="Helical" evidence="8">
    <location>
        <begin position="56"/>
        <end position="76"/>
    </location>
</feature>
<sequence length="422" mass="45347">MAKYNTTEETKKDKASSDATRSIIIIGALFFIFGFVTWLNALLIPYLKIACELTTFQSYFVTFAFYIAYVVMAPISTRTLNHFGFKKGMSVALGVMALGALLFIPAAMSRTYLIFLLGLFVMGGGLAILQTAVNPYVTIVGPAESAAKRISIMGICNKLAGAAAPILIGFFLQLDKAEELAGTTNEAALDEMALRVIPPYIGIIVVLLALALWVYKSSLPEVEAEDKEDANAVQKEAKKISDYPHAILGVITLFIYVGVEVIAVDTIIDYGIFQGFDFETAKSFTTGTMAAMIVGYLIGIVAIPKYIKQENALKVCAILGVVFTVGAIFTSGFLSVTFIALLGLANSLMWPAIWPLALADVGKLTKAVSSLLVMGIAGGAIIPLAYGGLAEVMDKQGAYWVAVPLYLFILYYAIAGHKIRKA</sequence>
<keyword evidence="7 8" id="KW-0472">Membrane</keyword>
<dbReference type="PANTHER" id="PTHR43702">
    <property type="entry name" value="L-FUCOSE-PROTON SYMPORTER"/>
    <property type="match status" value="1"/>
</dbReference>
<dbReference type="AlphaFoldDB" id="A0A918SHB4"/>
<proteinExistence type="inferred from homology"/>
<dbReference type="Proteomes" id="UP000610456">
    <property type="component" value="Unassembled WGS sequence"/>
</dbReference>
<dbReference type="SUPFAM" id="SSF103473">
    <property type="entry name" value="MFS general substrate transporter"/>
    <property type="match status" value="1"/>
</dbReference>
<dbReference type="GO" id="GO:0005886">
    <property type="term" value="C:plasma membrane"/>
    <property type="evidence" value="ECO:0007669"/>
    <property type="project" value="UniProtKB-SubCell"/>
</dbReference>
<feature type="transmembrane region" description="Helical" evidence="8">
    <location>
        <begin position="284"/>
        <end position="303"/>
    </location>
</feature>
<evidence type="ECO:0000256" key="3">
    <source>
        <dbReference type="ARBA" id="ARBA00009120"/>
    </source>
</evidence>
<comment type="caution">
    <text evidence="9">The sequence shown here is derived from an EMBL/GenBank/DDBJ whole genome shotgun (WGS) entry which is preliminary data.</text>
</comment>
<dbReference type="Gene3D" id="1.20.1250.20">
    <property type="entry name" value="MFS general substrate transporter like domains"/>
    <property type="match status" value="2"/>
</dbReference>
<keyword evidence="5 8" id="KW-0812">Transmembrane</keyword>
<evidence type="ECO:0000256" key="4">
    <source>
        <dbReference type="ARBA" id="ARBA00022475"/>
    </source>
</evidence>
<feature type="transmembrane region" description="Helical" evidence="8">
    <location>
        <begin position="192"/>
        <end position="215"/>
    </location>
</feature>
<evidence type="ECO:0000256" key="1">
    <source>
        <dbReference type="ARBA" id="ARBA00003321"/>
    </source>
</evidence>
<comment type="function">
    <text evidence="1">Intake of glucose and galactose.</text>
</comment>
<accession>A0A918SHB4</accession>
<dbReference type="NCBIfam" id="TIGR01272">
    <property type="entry name" value="gluP"/>
    <property type="match status" value="1"/>
</dbReference>
<evidence type="ECO:0000313" key="10">
    <source>
        <dbReference type="Proteomes" id="UP000610456"/>
    </source>
</evidence>
<evidence type="ECO:0000256" key="6">
    <source>
        <dbReference type="ARBA" id="ARBA00022989"/>
    </source>
</evidence>
<feature type="transmembrane region" description="Helical" evidence="8">
    <location>
        <begin position="21"/>
        <end position="44"/>
    </location>
</feature>
<evidence type="ECO:0000256" key="2">
    <source>
        <dbReference type="ARBA" id="ARBA00004429"/>
    </source>
</evidence>
<dbReference type="CDD" id="cd17394">
    <property type="entry name" value="MFS_FucP_like"/>
    <property type="match status" value="1"/>
</dbReference>
<feature type="transmembrane region" description="Helical" evidence="8">
    <location>
        <begin position="396"/>
        <end position="414"/>
    </location>
</feature>
<name>A0A918SHB4_9FLAO</name>
<dbReference type="GO" id="GO:0005354">
    <property type="term" value="F:galactose transmembrane transporter activity"/>
    <property type="evidence" value="ECO:0007669"/>
    <property type="project" value="InterPro"/>
</dbReference>
<comment type="subcellular location">
    <subcellularLocation>
        <location evidence="2">Cell inner membrane</location>
        <topology evidence="2">Multi-pass membrane protein</topology>
    </subcellularLocation>
</comment>
<dbReference type="GO" id="GO:0055056">
    <property type="term" value="F:D-glucose transmembrane transporter activity"/>
    <property type="evidence" value="ECO:0007669"/>
    <property type="project" value="InterPro"/>
</dbReference>
<dbReference type="InterPro" id="IPR011701">
    <property type="entry name" value="MFS"/>
</dbReference>
<reference evidence="9" key="2">
    <citation type="submission" date="2020-09" db="EMBL/GenBank/DDBJ databases">
        <authorList>
            <person name="Sun Q."/>
            <person name="Kim S."/>
        </authorList>
    </citation>
    <scope>NUCLEOTIDE SEQUENCE</scope>
    <source>
        <strain evidence="9">KCTC 12719</strain>
    </source>
</reference>
<dbReference type="InterPro" id="IPR050375">
    <property type="entry name" value="MFS_TsgA-like"/>
</dbReference>
<feature type="transmembrane region" description="Helical" evidence="8">
    <location>
        <begin position="315"/>
        <end position="333"/>
    </location>
</feature>